<dbReference type="EMBL" id="CP157743">
    <property type="protein sequence ID" value="XBS20913.1"/>
    <property type="molecule type" value="Genomic_DNA"/>
</dbReference>
<protein>
    <submittedName>
        <fullName evidence="3">Uncharacterized protein</fullName>
    </submittedName>
</protein>
<dbReference type="RefSeq" id="WP_305910101.1">
    <property type="nucleotide sequence ID" value="NZ_CP157743.1"/>
</dbReference>
<gene>
    <name evidence="3" type="ORF">Q9L42_001975</name>
</gene>
<keyword evidence="4" id="KW-1185">Reference proteome</keyword>
<feature type="chain" id="PRO_5043885157" evidence="2">
    <location>
        <begin position="24"/>
        <end position="330"/>
    </location>
</feature>
<evidence type="ECO:0000313" key="4">
    <source>
        <dbReference type="Proteomes" id="UP001225378"/>
    </source>
</evidence>
<dbReference type="PANTHER" id="PTHR30097:SF4">
    <property type="entry name" value="SLR6042 PROTEIN"/>
    <property type="match status" value="1"/>
</dbReference>
<reference evidence="3 4" key="1">
    <citation type="journal article" date="2024" name="Microbiology">
        <title>Methylomarinum rosea sp. nov., a novel halophilic methanotrophic bacterium from the hypersaline Lake Elton.</title>
        <authorList>
            <person name="Suleimanov R.Z."/>
            <person name="Oshkin I.Y."/>
            <person name="Danilova O.V."/>
            <person name="Suzina N.E."/>
            <person name="Dedysh S.N."/>
        </authorList>
    </citation>
    <scope>NUCLEOTIDE SEQUENCE [LARGE SCALE GENOMIC DNA]</scope>
    <source>
        <strain evidence="3 4">Ch1-1</strain>
    </source>
</reference>
<sequence>MQVCRQPWFILVFSLAVSAFAHADSETLDSPLRLQLNHQAQQISGIAIVSAKPTDYRAEFTAYGKVLDISPLLTLRQNYLSTAARYNSATAKSNLSRNGMDRLRNLHRHEAVSTRQLQEQQSQWQTAKALTEEAALQRRMIIASSRQQWGDTLTDWFTRPTSPEADDIIEHRTQLLQITLPAGYLLPASVDSIRISASGKRRDALAARLLAAAPRVEPFSQGRQYFFLIEQADLPAGLQLMAWIPRQKERLKGVIIPRSALLWHLGQSFVFIKLSDERFSRRAIDHYQEVAEGYFIADTIAAGERVVSSGAQMLLSQQLRAQIPDEDDDD</sequence>
<evidence type="ECO:0000256" key="2">
    <source>
        <dbReference type="SAM" id="SignalP"/>
    </source>
</evidence>
<dbReference type="GO" id="GO:0060003">
    <property type="term" value="P:copper ion export"/>
    <property type="evidence" value="ECO:0007669"/>
    <property type="project" value="TreeGrafter"/>
</dbReference>
<dbReference type="GO" id="GO:0030313">
    <property type="term" value="C:cell envelope"/>
    <property type="evidence" value="ECO:0007669"/>
    <property type="project" value="TreeGrafter"/>
</dbReference>
<dbReference type="KEGG" id="mech:Q9L42_001975"/>
<name>A0AAU7NVE8_9GAMM</name>
<keyword evidence="1" id="KW-0813">Transport</keyword>
<evidence type="ECO:0000256" key="1">
    <source>
        <dbReference type="ARBA" id="ARBA00022448"/>
    </source>
</evidence>
<keyword evidence="2" id="KW-0732">Signal</keyword>
<proteinExistence type="predicted"/>
<dbReference type="PANTHER" id="PTHR30097">
    <property type="entry name" value="CATION EFFLUX SYSTEM PROTEIN CUSB"/>
    <property type="match status" value="1"/>
</dbReference>
<accession>A0AAU7NVE8</accession>
<evidence type="ECO:0000313" key="3">
    <source>
        <dbReference type="EMBL" id="XBS20913.1"/>
    </source>
</evidence>
<feature type="signal peptide" evidence="2">
    <location>
        <begin position="1"/>
        <end position="23"/>
    </location>
</feature>
<organism evidence="3 4">
    <name type="scientific">Methylomarinum roseum</name>
    <dbReference type="NCBI Taxonomy" id="3067653"/>
    <lineage>
        <taxon>Bacteria</taxon>
        <taxon>Pseudomonadati</taxon>
        <taxon>Pseudomonadota</taxon>
        <taxon>Gammaproteobacteria</taxon>
        <taxon>Methylococcales</taxon>
        <taxon>Methylococcaceae</taxon>
        <taxon>Methylomarinum</taxon>
    </lineage>
</organism>
<dbReference type="AlphaFoldDB" id="A0AAU7NVE8"/>
<dbReference type="InterPro" id="IPR051909">
    <property type="entry name" value="MFP_Cation_Efflux"/>
</dbReference>
<dbReference type="Gene3D" id="2.40.420.20">
    <property type="match status" value="1"/>
</dbReference>
<dbReference type="GO" id="GO:0015679">
    <property type="term" value="P:plasma membrane copper ion transport"/>
    <property type="evidence" value="ECO:0007669"/>
    <property type="project" value="TreeGrafter"/>
</dbReference>
<dbReference type="Proteomes" id="UP001225378">
    <property type="component" value="Chromosome"/>
</dbReference>